<name>A0A8K0THU7_9PEZI</name>
<feature type="compositionally biased region" description="Polar residues" evidence="1">
    <location>
        <begin position="18"/>
        <end position="34"/>
    </location>
</feature>
<organism evidence="2 3">
    <name type="scientific">Plectosphaerella cucumerina</name>
    <dbReference type="NCBI Taxonomy" id="40658"/>
    <lineage>
        <taxon>Eukaryota</taxon>
        <taxon>Fungi</taxon>
        <taxon>Dikarya</taxon>
        <taxon>Ascomycota</taxon>
        <taxon>Pezizomycotina</taxon>
        <taxon>Sordariomycetes</taxon>
        <taxon>Hypocreomycetidae</taxon>
        <taxon>Glomerellales</taxon>
        <taxon>Plectosphaerellaceae</taxon>
        <taxon>Plectosphaerella</taxon>
    </lineage>
</organism>
<evidence type="ECO:0000313" key="3">
    <source>
        <dbReference type="Proteomes" id="UP000813385"/>
    </source>
</evidence>
<feature type="region of interest" description="Disordered" evidence="1">
    <location>
        <begin position="18"/>
        <end position="38"/>
    </location>
</feature>
<proteinExistence type="predicted"/>
<dbReference type="OrthoDB" id="5417015at2759"/>
<accession>A0A8K0THU7</accession>
<comment type="caution">
    <text evidence="2">The sequence shown here is derived from an EMBL/GenBank/DDBJ whole genome shotgun (WGS) entry which is preliminary data.</text>
</comment>
<dbReference type="Proteomes" id="UP000813385">
    <property type="component" value="Unassembled WGS sequence"/>
</dbReference>
<reference evidence="2" key="1">
    <citation type="journal article" date="2021" name="Nat. Commun.">
        <title>Genetic determinants of endophytism in the Arabidopsis root mycobiome.</title>
        <authorList>
            <person name="Mesny F."/>
            <person name="Miyauchi S."/>
            <person name="Thiergart T."/>
            <person name="Pickel B."/>
            <person name="Atanasova L."/>
            <person name="Karlsson M."/>
            <person name="Huettel B."/>
            <person name="Barry K.W."/>
            <person name="Haridas S."/>
            <person name="Chen C."/>
            <person name="Bauer D."/>
            <person name="Andreopoulos W."/>
            <person name="Pangilinan J."/>
            <person name="LaButti K."/>
            <person name="Riley R."/>
            <person name="Lipzen A."/>
            <person name="Clum A."/>
            <person name="Drula E."/>
            <person name="Henrissat B."/>
            <person name="Kohler A."/>
            <person name="Grigoriev I.V."/>
            <person name="Martin F.M."/>
            <person name="Hacquard S."/>
        </authorList>
    </citation>
    <scope>NUCLEOTIDE SEQUENCE</scope>
    <source>
        <strain evidence="2">MPI-CAGE-AT-0016</strain>
    </source>
</reference>
<protein>
    <submittedName>
        <fullName evidence="2">Uncharacterized protein</fullName>
    </submittedName>
</protein>
<keyword evidence="3" id="KW-1185">Reference proteome</keyword>
<gene>
    <name evidence="2" type="ORF">B0T11DRAFT_297810</name>
</gene>
<evidence type="ECO:0000313" key="2">
    <source>
        <dbReference type="EMBL" id="KAH7362379.1"/>
    </source>
</evidence>
<dbReference type="AlphaFoldDB" id="A0A8K0THU7"/>
<sequence length="280" mass="32073">MSMNQMPTDVLKLSMASHMQSNPRQAHVETSLQDAKSGPDGLARYGPWFRDPLERNTEPASLFELLELFRPETFTSFDAGPRLLSFTSFEEPKNGHTRLLRFGMMYSTAPSRWTRLSVSVTVSTDSRYWDLLRGPERNVTFTRLGGRPLPASLHSELEKTLLAVPLPLEQDSRLGIFLGSRFDDIDLEQVRNRLEEGREIIETAPGVRTDLQKLTQRPIHLNVLSMHGWNTTIISFLGSRWVVDCRFEPFEEKMSMAIYELEALVALRGALRLPWDYPFT</sequence>
<evidence type="ECO:0000256" key="1">
    <source>
        <dbReference type="SAM" id="MobiDB-lite"/>
    </source>
</evidence>
<dbReference type="EMBL" id="JAGPXD010000003">
    <property type="protein sequence ID" value="KAH7362379.1"/>
    <property type="molecule type" value="Genomic_DNA"/>
</dbReference>